<dbReference type="PATRIC" id="fig|1279009.4.peg.2917"/>
<dbReference type="PANTHER" id="PTHR30469">
    <property type="entry name" value="MULTIDRUG RESISTANCE PROTEIN MDTA"/>
    <property type="match status" value="1"/>
</dbReference>
<keyword evidence="2" id="KW-0732">Signal</keyword>
<dbReference type="Gene3D" id="2.40.420.20">
    <property type="match status" value="1"/>
</dbReference>
<gene>
    <name evidence="4" type="primary">mexA</name>
    <name evidence="4" type="ORF">ADICEAN_02879</name>
</gene>
<dbReference type="Gene3D" id="2.40.50.100">
    <property type="match status" value="1"/>
</dbReference>
<dbReference type="Pfam" id="PF25973">
    <property type="entry name" value="BSH_CzcB"/>
    <property type="match status" value="1"/>
</dbReference>
<evidence type="ECO:0000256" key="2">
    <source>
        <dbReference type="SAM" id="SignalP"/>
    </source>
</evidence>
<dbReference type="SUPFAM" id="SSF111369">
    <property type="entry name" value="HlyD-like secretion proteins"/>
    <property type="match status" value="1"/>
</dbReference>
<dbReference type="PANTHER" id="PTHR30469:SF15">
    <property type="entry name" value="HLYD FAMILY OF SECRETION PROTEINS"/>
    <property type="match status" value="1"/>
</dbReference>
<dbReference type="EMBL" id="AODQ01000079">
    <property type="protein sequence ID" value="EMR01987.1"/>
    <property type="molecule type" value="Genomic_DNA"/>
</dbReference>
<dbReference type="NCBIfam" id="TIGR01730">
    <property type="entry name" value="RND_mfp"/>
    <property type="match status" value="1"/>
</dbReference>
<feature type="domain" description="CzcB-like barrel-sandwich hybrid" evidence="3">
    <location>
        <begin position="69"/>
        <end position="187"/>
    </location>
</feature>
<reference evidence="4 5" key="1">
    <citation type="journal article" date="2013" name="Genome Announc.">
        <title>Draft Genome Sequence of Cesiribacter andamanensis Strain AMV16T, Isolated from a Soil Sample from a Mud Volcano in the Andaman Islands, India.</title>
        <authorList>
            <person name="Shivaji S."/>
            <person name="Ara S."/>
            <person name="Begum Z."/>
            <person name="Srinivas T.N."/>
            <person name="Singh A."/>
            <person name="Kumar Pinnaka A."/>
        </authorList>
    </citation>
    <scope>NUCLEOTIDE SEQUENCE [LARGE SCALE GENOMIC DNA]</scope>
    <source>
        <strain evidence="4 5">AMV16</strain>
    </source>
</reference>
<organism evidence="4 5">
    <name type="scientific">Cesiribacter andamanensis AMV16</name>
    <dbReference type="NCBI Taxonomy" id="1279009"/>
    <lineage>
        <taxon>Bacteria</taxon>
        <taxon>Pseudomonadati</taxon>
        <taxon>Bacteroidota</taxon>
        <taxon>Cytophagia</taxon>
        <taxon>Cytophagales</taxon>
        <taxon>Cesiribacteraceae</taxon>
        <taxon>Cesiribacter</taxon>
    </lineage>
</organism>
<dbReference type="eggNOG" id="COG0845">
    <property type="taxonomic scope" value="Bacteria"/>
</dbReference>
<evidence type="ECO:0000256" key="1">
    <source>
        <dbReference type="ARBA" id="ARBA00009477"/>
    </source>
</evidence>
<evidence type="ECO:0000259" key="3">
    <source>
        <dbReference type="Pfam" id="PF25973"/>
    </source>
</evidence>
<evidence type="ECO:0000313" key="4">
    <source>
        <dbReference type="EMBL" id="EMR01987.1"/>
    </source>
</evidence>
<dbReference type="PROSITE" id="PS51257">
    <property type="entry name" value="PROKAR_LIPOPROTEIN"/>
    <property type="match status" value="1"/>
</dbReference>
<comment type="similarity">
    <text evidence="1">Belongs to the membrane fusion protein (MFP) (TC 8.A.1) family.</text>
</comment>
<accession>M7N3W8</accession>
<dbReference type="GO" id="GO:0015562">
    <property type="term" value="F:efflux transmembrane transporter activity"/>
    <property type="evidence" value="ECO:0007669"/>
    <property type="project" value="TreeGrafter"/>
</dbReference>
<dbReference type="Gene3D" id="2.40.30.170">
    <property type="match status" value="1"/>
</dbReference>
<feature type="chain" id="PRO_5004082040" evidence="2">
    <location>
        <begin position="21"/>
        <end position="352"/>
    </location>
</feature>
<name>M7N3W8_9BACT</name>
<dbReference type="OrthoDB" id="9798190at2"/>
<dbReference type="STRING" id="1279009.ADICEAN_02879"/>
<dbReference type="RefSeq" id="WP_009196266.1">
    <property type="nucleotide sequence ID" value="NZ_AODQ01000079.1"/>
</dbReference>
<proteinExistence type="inferred from homology"/>
<dbReference type="InterPro" id="IPR058647">
    <property type="entry name" value="BSH_CzcB-like"/>
</dbReference>
<sequence>MKSLSLSTLLLLLAGLLLQACNSAESSTPLPTAGEAIPVTLLALQQQHVQQPITASGQFTTDDETVLSFKTGGIVRQVLVKEGERVRRGQLLATLDLTEIQAGVQQAELGYEKAKRDFARAQNLYRDSVATLEQYQNAQTGLALAEQQLRAARFNLGFSEIRAVADGFVLKRLVNPGQLVASGAAVLRTNGAGRGEWLFRISLSDKDWARVEVGDSASLQTDALPGHTLQALVVRKAEGVDPQSGAFGLELKVLNPPARRLASGLFGTAQLRPSHSSTLWRIPHEALLDGHASKGWVFITKDNKRAQKVAVSLAGLDGQWVYVSSGLEGAQSLITRGSAYLTDSSLIIPQQP</sequence>
<dbReference type="AlphaFoldDB" id="M7N3W8"/>
<comment type="caution">
    <text evidence="4">The sequence shown here is derived from an EMBL/GenBank/DDBJ whole genome shotgun (WGS) entry which is preliminary data.</text>
</comment>
<protein>
    <submittedName>
        <fullName evidence="4">Multidrug resistance protein mexA</fullName>
    </submittedName>
</protein>
<keyword evidence="5" id="KW-1185">Reference proteome</keyword>
<dbReference type="Gene3D" id="1.10.287.470">
    <property type="entry name" value="Helix hairpin bin"/>
    <property type="match status" value="1"/>
</dbReference>
<dbReference type="GO" id="GO:1990281">
    <property type="term" value="C:efflux pump complex"/>
    <property type="evidence" value="ECO:0007669"/>
    <property type="project" value="TreeGrafter"/>
</dbReference>
<dbReference type="InterPro" id="IPR006143">
    <property type="entry name" value="RND_pump_MFP"/>
</dbReference>
<evidence type="ECO:0000313" key="5">
    <source>
        <dbReference type="Proteomes" id="UP000011910"/>
    </source>
</evidence>
<feature type="signal peptide" evidence="2">
    <location>
        <begin position="1"/>
        <end position="20"/>
    </location>
</feature>
<dbReference type="Proteomes" id="UP000011910">
    <property type="component" value="Unassembled WGS sequence"/>
</dbReference>